<protein>
    <recommendedName>
        <fullName evidence="5">Secreted protein</fullName>
    </recommendedName>
</protein>
<evidence type="ECO:0000256" key="2">
    <source>
        <dbReference type="SAM" id="SignalP"/>
    </source>
</evidence>
<gene>
    <name evidence="3" type="ORF">GA0061098_1007283</name>
</gene>
<sequence>MLPSAPIAGLTMFACLISSHVSSAVDAATAELRSGGFRAARPPQFARSNARQNPRNFSGGTARTRRLDLRSLILLMSLSAKIAAKAHAPTNRPEKTARNQFWIIPDLVSICERLTSTAARGPASVNRRASCSSPALHRSRSAMRRISADTIACCSNDNCAYLAAMSVRVVSSLRDAAVIRRNLSIGSS</sequence>
<dbReference type="AlphaFoldDB" id="A0A1C3WEQ5"/>
<keyword evidence="4" id="KW-1185">Reference proteome</keyword>
<feature type="region of interest" description="Disordered" evidence="1">
    <location>
        <begin position="42"/>
        <end position="61"/>
    </location>
</feature>
<dbReference type="EMBL" id="FMAI01000007">
    <property type="protein sequence ID" value="SCB38483.1"/>
    <property type="molecule type" value="Genomic_DNA"/>
</dbReference>
<accession>A0A1C3WEQ5</accession>
<feature type="chain" id="PRO_5008685559" description="Secreted protein" evidence="2">
    <location>
        <begin position="24"/>
        <end position="188"/>
    </location>
</feature>
<name>A0A1C3WEQ5_9BRAD</name>
<feature type="compositionally biased region" description="Polar residues" evidence="1">
    <location>
        <begin position="46"/>
        <end position="61"/>
    </location>
</feature>
<evidence type="ECO:0000313" key="4">
    <source>
        <dbReference type="Proteomes" id="UP000199184"/>
    </source>
</evidence>
<keyword evidence="2" id="KW-0732">Signal</keyword>
<dbReference type="Proteomes" id="UP000199184">
    <property type="component" value="Unassembled WGS sequence"/>
</dbReference>
<evidence type="ECO:0000256" key="1">
    <source>
        <dbReference type="SAM" id="MobiDB-lite"/>
    </source>
</evidence>
<feature type="signal peptide" evidence="2">
    <location>
        <begin position="1"/>
        <end position="23"/>
    </location>
</feature>
<evidence type="ECO:0008006" key="5">
    <source>
        <dbReference type="Google" id="ProtNLM"/>
    </source>
</evidence>
<reference evidence="4" key="1">
    <citation type="submission" date="2016-08" db="EMBL/GenBank/DDBJ databases">
        <authorList>
            <person name="Varghese N."/>
            <person name="Submissions Spin"/>
        </authorList>
    </citation>
    <scope>NUCLEOTIDE SEQUENCE [LARGE SCALE GENOMIC DNA]</scope>
    <source>
        <strain evidence="4">ERR11</strain>
    </source>
</reference>
<organism evidence="3 4">
    <name type="scientific">Bradyrhizobium shewense</name>
    <dbReference type="NCBI Taxonomy" id="1761772"/>
    <lineage>
        <taxon>Bacteria</taxon>
        <taxon>Pseudomonadati</taxon>
        <taxon>Pseudomonadota</taxon>
        <taxon>Alphaproteobacteria</taxon>
        <taxon>Hyphomicrobiales</taxon>
        <taxon>Nitrobacteraceae</taxon>
        <taxon>Bradyrhizobium</taxon>
    </lineage>
</organism>
<proteinExistence type="predicted"/>
<evidence type="ECO:0000313" key="3">
    <source>
        <dbReference type="EMBL" id="SCB38483.1"/>
    </source>
</evidence>